<reference evidence="1 2" key="1">
    <citation type="submission" date="2019-10" db="EMBL/GenBank/DDBJ databases">
        <title>Nocardia macrotermitis sp. nov. and Nocardia aurantia sp. nov., isolated from the gut of fungus growing-termite Macrotermes natalensis.</title>
        <authorList>
            <person name="Benndorf R."/>
            <person name="Schwitalla J."/>
            <person name="Martin K."/>
            <person name="De Beer W."/>
            <person name="Kaster A.-K."/>
            <person name="Vollmers J."/>
            <person name="Poulsen M."/>
            <person name="Beemelmanns C."/>
        </authorList>
    </citation>
    <scope>NUCLEOTIDE SEQUENCE [LARGE SCALE GENOMIC DNA]</scope>
    <source>
        <strain evidence="1 2">RB20</strain>
    </source>
</reference>
<accession>A0A7K0DF51</accession>
<sequence length="345" mass="37720">MTIFHLAGADTSALTHFALYGLANIVESETTRTVLLRWNPENRTAELDLDGLHHDDIGQAVHSHATRCAEPTSWLHARVDHGGRPNTAAFSPRIKLAARDQEWRTLQNVRNTHLDTLLDTNAYLDLAMIGGLGEPAHWRFVGKERRPDHGASRWEMKTRNQGEEFVGQRLLPMAEAVANRTSDAILEGLAGKAVIDELAGRKPNSQTATGFTRPATTDCALAWCALWGITNFPTIHRISTISRTPAAYPTRVLHPTTMVLPIITAPITTARLRTVLLSEAFDTIADHLIAQPDDEPDATATDASSKWLAARGIPAVMVFPIQKIGSDAAPQRIILAGQVELLPSV</sequence>
<dbReference type="Proteomes" id="UP000438448">
    <property type="component" value="Unassembled WGS sequence"/>
</dbReference>
<dbReference type="AlphaFoldDB" id="A0A7K0DF51"/>
<keyword evidence="2" id="KW-1185">Reference proteome</keyword>
<gene>
    <name evidence="1" type="ORF">NRB20_75550</name>
</gene>
<proteinExistence type="predicted"/>
<dbReference type="OrthoDB" id="3251267at2"/>
<evidence type="ECO:0000313" key="1">
    <source>
        <dbReference type="EMBL" id="MQY24420.1"/>
    </source>
</evidence>
<name>A0A7K0DF51_9NOCA</name>
<dbReference type="EMBL" id="WEGK01000036">
    <property type="protein sequence ID" value="MQY24420.1"/>
    <property type="molecule type" value="Genomic_DNA"/>
</dbReference>
<comment type="caution">
    <text evidence="1">The sequence shown here is derived from an EMBL/GenBank/DDBJ whole genome shotgun (WGS) entry which is preliminary data.</text>
</comment>
<dbReference type="RefSeq" id="WP_153416130.1">
    <property type="nucleotide sequence ID" value="NZ_WEGK01000036.1"/>
</dbReference>
<protein>
    <submittedName>
        <fullName evidence="1">Uncharacterized protein</fullName>
    </submittedName>
</protein>
<organism evidence="1 2">
    <name type="scientific">Nocardia macrotermitis</name>
    <dbReference type="NCBI Taxonomy" id="2585198"/>
    <lineage>
        <taxon>Bacteria</taxon>
        <taxon>Bacillati</taxon>
        <taxon>Actinomycetota</taxon>
        <taxon>Actinomycetes</taxon>
        <taxon>Mycobacteriales</taxon>
        <taxon>Nocardiaceae</taxon>
        <taxon>Nocardia</taxon>
    </lineage>
</organism>
<evidence type="ECO:0000313" key="2">
    <source>
        <dbReference type="Proteomes" id="UP000438448"/>
    </source>
</evidence>